<evidence type="ECO:0000313" key="1">
    <source>
        <dbReference type="EMBL" id="QCK17059.1"/>
    </source>
</evidence>
<keyword evidence="2" id="KW-1185">Reference proteome</keyword>
<dbReference type="InterPro" id="IPR016888">
    <property type="entry name" value="UCP028498"/>
</dbReference>
<dbReference type="EMBL" id="CP028923">
    <property type="protein sequence ID" value="QCK17059.1"/>
    <property type="molecule type" value="Genomic_DNA"/>
</dbReference>
<sequence length="125" mass="13978">MEINKQEISKEEVAKIAAHDDFHIAPFRADGKTYGTPTWIWVVSVDDQLFVRAYNSVNSRWYQSAMSQHAGKIEAAGLIKNVAFEPVIGEINEKIDEAYKNKYGGSPYLNAMISDRAKAATVKVL</sequence>
<dbReference type="AlphaFoldDB" id="A0A4D7JMK4"/>
<protein>
    <submittedName>
        <fullName evidence="1">DUF2255 domain-containing protein</fullName>
    </submittedName>
</protein>
<reference evidence="1 2" key="1">
    <citation type="submission" date="2018-04" db="EMBL/GenBank/DDBJ databases">
        <title>Complete genome uncultured novel isolate.</title>
        <authorList>
            <person name="Merlino G."/>
        </authorList>
    </citation>
    <scope>NUCLEOTIDE SEQUENCE [LARGE SCALE GENOMIC DNA]</scope>
    <source>
        <strain evidence="2">R1DC9</strain>
    </source>
</reference>
<dbReference type="OrthoDB" id="162563at2"/>
<name>A0A4D7JMK4_9BACT</name>
<dbReference type="Proteomes" id="UP000298616">
    <property type="component" value="Chromosome"/>
</dbReference>
<organism evidence="1 2">
    <name type="scientific">Mangrovivirga cuniculi</name>
    <dbReference type="NCBI Taxonomy" id="2715131"/>
    <lineage>
        <taxon>Bacteria</taxon>
        <taxon>Pseudomonadati</taxon>
        <taxon>Bacteroidota</taxon>
        <taxon>Cytophagia</taxon>
        <taxon>Cytophagales</taxon>
        <taxon>Mangrovivirgaceae</taxon>
        <taxon>Mangrovivirga</taxon>
    </lineage>
</organism>
<dbReference type="Pfam" id="PF10012">
    <property type="entry name" value="DUF2255"/>
    <property type="match status" value="1"/>
</dbReference>
<dbReference type="KEGG" id="fpf:DCC35_10855"/>
<accession>A0A4D7JMK4</accession>
<gene>
    <name evidence="1" type="ORF">DCC35_10855</name>
</gene>
<proteinExistence type="predicted"/>
<dbReference type="PIRSF" id="PIRSF028498">
    <property type="entry name" value="UCP028498"/>
    <property type="match status" value="1"/>
</dbReference>
<evidence type="ECO:0000313" key="2">
    <source>
        <dbReference type="Proteomes" id="UP000298616"/>
    </source>
</evidence>